<evidence type="ECO:0000313" key="10">
    <source>
        <dbReference type="Proteomes" id="UP001165444"/>
    </source>
</evidence>
<gene>
    <name evidence="9" type="ORF">MUN53_12335</name>
</gene>
<evidence type="ECO:0000259" key="8">
    <source>
        <dbReference type="Pfam" id="PF20772"/>
    </source>
</evidence>
<dbReference type="HAMAP" id="MF_00693">
    <property type="entry name" value="Transcrip_reg_TACO1"/>
    <property type="match status" value="1"/>
</dbReference>
<keyword evidence="3 6" id="KW-0805">Transcription regulation</keyword>
<dbReference type="InterPro" id="IPR048300">
    <property type="entry name" value="TACO1_YebC-like_2nd/3rd_dom"/>
</dbReference>
<evidence type="ECO:0000259" key="7">
    <source>
        <dbReference type="Pfam" id="PF01709"/>
    </source>
</evidence>
<dbReference type="PANTHER" id="PTHR12532">
    <property type="entry name" value="TRANSLATIONAL ACTIVATOR OF CYTOCHROME C OXIDASE 1"/>
    <property type="match status" value="1"/>
</dbReference>
<dbReference type="InterPro" id="IPR026564">
    <property type="entry name" value="Transcrip_reg_TACO1-like_dom3"/>
</dbReference>
<keyword evidence="2 6" id="KW-0963">Cytoplasm</keyword>
<evidence type="ECO:0000256" key="3">
    <source>
        <dbReference type="ARBA" id="ARBA00023015"/>
    </source>
</evidence>
<evidence type="ECO:0000256" key="6">
    <source>
        <dbReference type="HAMAP-Rule" id="MF_00693"/>
    </source>
</evidence>
<keyword evidence="4 6" id="KW-0238">DNA-binding</keyword>
<dbReference type="Pfam" id="PF01709">
    <property type="entry name" value="Transcrip_reg"/>
    <property type="match status" value="1"/>
</dbReference>
<comment type="similarity">
    <text evidence="1 6">Belongs to the TACO1 family.</text>
</comment>
<evidence type="ECO:0000256" key="4">
    <source>
        <dbReference type="ARBA" id="ARBA00023125"/>
    </source>
</evidence>
<dbReference type="InterPro" id="IPR002876">
    <property type="entry name" value="Transcrip_reg_TACO1-like"/>
</dbReference>
<keyword evidence="5 6" id="KW-0804">Transcription</keyword>
<evidence type="ECO:0000256" key="2">
    <source>
        <dbReference type="ARBA" id="ARBA00022490"/>
    </source>
</evidence>
<proteinExistence type="inferred from homology"/>
<feature type="domain" description="TACO1/YebC-like second and third" evidence="7">
    <location>
        <begin position="79"/>
        <end position="237"/>
    </location>
</feature>
<dbReference type="NCBIfam" id="NF009044">
    <property type="entry name" value="PRK12378.1"/>
    <property type="match status" value="1"/>
</dbReference>
<dbReference type="EMBL" id="JAKZMM010000032">
    <property type="protein sequence ID" value="MCJ2381387.1"/>
    <property type="molecule type" value="Genomic_DNA"/>
</dbReference>
<comment type="subcellular location">
    <subcellularLocation>
        <location evidence="6">Cytoplasm</location>
    </subcellularLocation>
</comment>
<feature type="domain" description="TACO1/YebC-like N-terminal" evidence="8">
    <location>
        <begin position="4"/>
        <end position="72"/>
    </location>
</feature>
<evidence type="ECO:0000313" key="9">
    <source>
        <dbReference type="EMBL" id="MCJ2381387.1"/>
    </source>
</evidence>
<dbReference type="InterPro" id="IPR017856">
    <property type="entry name" value="Integrase-like_N"/>
</dbReference>
<dbReference type="RefSeq" id="WP_243325720.1">
    <property type="nucleotide sequence ID" value="NZ_JAKZMM010000032.1"/>
</dbReference>
<dbReference type="InterPro" id="IPR049083">
    <property type="entry name" value="TACO1_YebC_N"/>
</dbReference>
<dbReference type="Proteomes" id="UP001165444">
    <property type="component" value="Unassembled WGS sequence"/>
</dbReference>
<sequence>MGRAFEFRKARKFKRWGNMARVFTKLGKEITICAKQGGPEPENNPRLRVLMQTAKKENMPKENVERAIKRAVSKDFTDYKEMNYEGYGPFGIAIFVETATDNTTRTVANVRSYFNKCGGSLGTTGSLEFLFTHKCVFHIVKPENVSLDDLELELIDFGVDELDVDDESNEVVLYGEFAQNAAIQKYLEENGYEITSSEFVRIPNDLKEVTPEQRETIEKLIEKLEEDDDVQNVFHNMKEDDSEEE</sequence>
<dbReference type="PANTHER" id="PTHR12532:SF6">
    <property type="entry name" value="TRANSCRIPTIONAL REGULATORY PROTEIN YEBC-RELATED"/>
    <property type="match status" value="1"/>
</dbReference>
<dbReference type="Gene3D" id="1.10.10.200">
    <property type="match status" value="1"/>
</dbReference>
<dbReference type="GO" id="GO:0003677">
    <property type="term" value="F:DNA binding"/>
    <property type="evidence" value="ECO:0007669"/>
    <property type="project" value="UniProtKB-KW"/>
</dbReference>
<evidence type="ECO:0000256" key="5">
    <source>
        <dbReference type="ARBA" id="ARBA00023163"/>
    </source>
</evidence>
<dbReference type="NCBIfam" id="TIGR01033">
    <property type="entry name" value="YebC/PmpR family DNA-binding transcriptional regulator"/>
    <property type="match status" value="1"/>
</dbReference>
<organism evidence="9 10">
    <name type="scientific">Parabacteroides faecalis</name>
    <dbReference type="NCBI Taxonomy" id="2924040"/>
    <lineage>
        <taxon>Bacteria</taxon>
        <taxon>Pseudomonadati</taxon>
        <taxon>Bacteroidota</taxon>
        <taxon>Bacteroidia</taxon>
        <taxon>Bacteroidales</taxon>
        <taxon>Tannerellaceae</taxon>
        <taxon>Parabacteroides</taxon>
    </lineage>
</organism>
<dbReference type="Pfam" id="PF20772">
    <property type="entry name" value="TACO1_YebC_N"/>
    <property type="match status" value="1"/>
</dbReference>
<name>A0ABT0C2Z5_9BACT</name>
<protein>
    <recommendedName>
        <fullName evidence="6">Probable transcriptional regulatory protein MUN53_12335</fullName>
    </recommendedName>
</protein>
<dbReference type="Gene3D" id="3.30.70.980">
    <property type="match status" value="2"/>
</dbReference>
<dbReference type="InterPro" id="IPR029072">
    <property type="entry name" value="YebC-like"/>
</dbReference>
<comment type="caution">
    <text evidence="9">The sequence shown here is derived from an EMBL/GenBank/DDBJ whole genome shotgun (WGS) entry which is preliminary data.</text>
</comment>
<accession>A0ABT0C2Z5</accession>
<keyword evidence="10" id="KW-1185">Reference proteome</keyword>
<dbReference type="SUPFAM" id="SSF75625">
    <property type="entry name" value="YebC-like"/>
    <property type="match status" value="1"/>
</dbReference>
<reference evidence="9 10" key="1">
    <citation type="submission" date="2022-03" db="EMBL/GenBank/DDBJ databases">
        <title>Parabacteroides sp. nov. isolated from swine feces.</title>
        <authorList>
            <person name="Bak J.E."/>
        </authorList>
    </citation>
    <scope>NUCLEOTIDE SEQUENCE [LARGE SCALE GENOMIC DNA]</scope>
    <source>
        <strain evidence="9 10">AGMB00274</strain>
    </source>
</reference>
<evidence type="ECO:0000256" key="1">
    <source>
        <dbReference type="ARBA" id="ARBA00008724"/>
    </source>
</evidence>